<organism evidence="1 2">
    <name type="scientific">Batillaria attramentaria</name>
    <dbReference type="NCBI Taxonomy" id="370345"/>
    <lineage>
        <taxon>Eukaryota</taxon>
        <taxon>Metazoa</taxon>
        <taxon>Spiralia</taxon>
        <taxon>Lophotrochozoa</taxon>
        <taxon>Mollusca</taxon>
        <taxon>Gastropoda</taxon>
        <taxon>Caenogastropoda</taxon>
        <taxon>Sorbeoconcha</taxon>
        <taxon>Cerithioidea</taxon>
        <taxon>Batillariidae</taxon>
        <taxon>Batillaria</taxon>
    </lineage>
</organism>
<evidence type="ECO:0000313" key="2">
    <source>
        <dbReference type="Proteomes" id="UP001519460"/>
    </source>
</evidence>
<comment type="caution">
    <text evidence="1">The sequence shown here is derived from an EMBL/GenBank/DDBJ whole genome shotgun (WGS) entry which is preliminary data.</text>
</comment>
<gene>
    <name evidence="1" type="ORF">BaRGS_00015784</name>
</gene>
<accession>A0ABD0L0V9</accession>
<keyword evidence="2" id="KW-1185">Reference proteome</keyword>
<evidence type="ECO:0000313" key="1">
    <source>
        <dbReference type="EMBL" id="KAK7493054.1"/>
    </source>
</evidence>
<name>A0ABD0L0V9_9CAEN</name>
<proteinExistence type="predicted"/>
<reference evidence="1 2" key="1">
    <citation type="journal article" date="2023" name="Sci. Data">
        <title>Genome assembly of the Korean intertidal mud-creeper Batillaria attramentaria.</title>
        <authorList>
            <person name="Patra A.K."/>
            <person name="Ho P.T."/>
            <person name="Jun S."/>
            <person name="Lee S.J."/>
            <person name="Kim Y."/>
            <person name="Won Y.J."/>
        </authorList>
    </citation>
    <scope>NUCLEOTIDE SEQUENCE [LARGE SCALE GENOMIC DNA]</scope>
    <source>
        <strain evidence="1">Wonlab-2016</strain>
    </source>
</reference>
<sequence length="103" mass="11706">MVLPEINLLCNKRWAGVAFLSERVPLYATRLSARRSRQGHANGGWNRGLDHWILLAVYPVPALDSKSAGDMQPTITLTIYYCDDEAFWPQPHPRTASRKIMLI</sequence>
<dbReference type="AlphaFoldDB" id="A0ABD0L0V9"/>
<dbReference type="Proteomes" id="UP001519460">
    <property type="component" value="Unassembled WGS sequence"/>
</dbReference>
<protein>
    <submittedName>
        <fullName evidence="1">Uncharacterized protein</fullName>
    </submittedName>
</protein>
<dbReference type="EMBL" id="JACVVK020000097">
    <property type="protein sequence ID" value="KAK7493054.1"/>
    <property type="molecule type" value="Genomic_DNA"/>
</dbReference>